<keyword evidence="1" id="KW-0732">Signal</keyword>
<keyword evidence="3" id="KW-1185">Reference proteome</keyword>
<comment type="caution">
    <text evidence="2">The sequence shown here is derived from an EMBL/GenBank/DDBJ whole genome shotgun (WGS) entry which is preliminary data.</text>
</comment>
<name>A0ABQ6J336_9GAMM</name>
<evidence type="ECO:0000256" key="1">
    <source>
        <dbReference type="SAM" id="SignalP"/>
    </source>
</evidence>
<dbReference type="EMBL" id="BSUY01000001">
    <property type="protein sequence ID" value="GMA82542.1"/>
    <property type="molecule type" value="Genomic_DNA"/>
</dbReference>
<sequence length="66" mass="7463">MNVFNRVLPMTVFVCGLMLTASFSLQAASFEEGKDYVTVTDITEVQQPVLREFFLIIALIVINKIH</sequence>
<evidence type="ECO:0000313" key="3">
    <source>
        <dbReference type="Proteomes" id="UP001157046"/>
    </source>
</evidence>
<reference evidence="3" key="1">
    <citation type="journal article" date="2019" name="Int. J. Syst. Evol. Microbiol.">
        <title>The Global Catalogue of Microorganisms (GCM) 10K type strain sequencing project: providing services to taxonomists for standard genome sequencing and annotation.</title>
        <authorList>
            <consortium name="The Broad Institute Genomics Platform"/>
            <consortium name="The Broad Institute Genome Sequencing Center for Infectious Disease"/>
            <person name="Wu L."/>
            <person name="Ma J."/>
        </authorList>
    </citation>
    <scope>NUCLEOTIDE SEQUENCE [LARGE SCALE GENOMIC DNA]</scope>
    <source>
        <strain evidence="3">NBRC 102030</strain>
    </source>
</reference>
<protein>
    <submittedName>
        <fullName evidence="2">Uncharacterized protein</fullName>
    </submittedName>
</protein>
<evidence type="ECO:0000313" key="2">
    <source>
        <dbReference type="EMBL" id="GMA82542.1"/>
    </source>
</evidence>
<proteinExistence type="predicted"/>
<accession>A0ABQ6J336</accession>
<dbReference type="Proteomes" id="UP001157046">
    <property type="component" value="Unassembled WGS sequence"/>
</dbReference>
<gene>
    <name evidence="2" type="ORF">GCM10025855_20750</name>
</gene>
<feature type="signal peptide" evidence="1">
    <location>
        <begin position="1"/>
        <end position="27"/>
    </location>
</feature>
<feature type="chain" id="PRO_5047008544" evidence="1">
    <location>
        <begin position="28"/>
        <end position="66"/>
    </location>
</feature>
<organism evidence="2 3">
    <name type="scientific">Shewanella glacialipiscicola</name>
    <dbReference type="NCBI Taxonomy" id="614069"/>
    <lineage>
        <taxon>Bacteria</taxon>
        <taxon>Pseudomonadati</taxon>
        <taxon>Pseudomonadota</taxon>
        <taxon>Gammaproteobacteria</taxon>
        <taxon>Alteromonadales</taxon>
        <taxon>Shewanellaceae</taxon>
        <taxon>Shewanella</taxon>
    </lineage>
</organism>